<proteinExistence type="predicted"/>
<evidence type="ECO:0000313" key="3">
    <source>
        <dbReference type="EMBL" id="MCQ8103726.1"/>
    </source>
</evidence>
<organism evidence="3 4">
    <name type="scientific">Methylomonas subterranea</name>
    <dbReference type="NCBI Taxonomy" id="2952225"/>
    <lineage>
        <taxon>Bacteria</taxon>
        <taxon>Pseudomonadati</taxon>
        <taxon>Pseudomonadota</taxon>
        <taxon>Gammaproteobacteria</taxon>
        <taxon>Methylococcales</taxon>
        <taxon>Methylococcaceae</taxon>
        <taxon>Methylomonas</taxon>
    </lineage>
</organism>
<dbReference type="Pfam" id="PF13487">
    <property type="entry name" value="HD_5"/>
    <property type="match status" value="1"/>
</dbReference>
<feature type="domain" description="HD-GYP" evidence="2">
    <location>
        <begin position="219"/>
        <end position="414"/>
    </location>
</feature>
<dbReference type="InterPro" id="IPR003607">
    <property type="entry name" value="HD/PDEase_dom"/>
</dbReference>
<comment type="caution">
    <text evidence="3">The sequence shown here is derived from an EMBL/GenBank/DDBJ whole genome shotgun (WGS) entry which is preliminary data.</text>
</comment>
<gene>
    <name evidence="3" type="ORF">NP590_06385</name>
</gene>
<dbReference type="SMART" id="SM00471">
    <property type="entry name" value="HDc"/>
    <property type="match status" value="1"/>
</dbReference>
<accession>A0ABT1TEQ0</accession>
<dbReference type="RefSeq" id="WP_256601461.1">
    <property type="nucleotide sequence ID" value="NZ_JANIBJ010000009.1"/>
</dbReference>
<dbReference type="Proteomes" id="UP001524499">
    <property type="component" value="Unassembled WGS sequence"/>
</dbReference>
<dbReference type="PANTHER" id="PTHR45228:SF8">
    <property type="entry name" value="TWO-COMPONENT RESPONSE REGULATOR-RELATED"/>
    <property type="match status" value="1"/>
</dbReference>
<dbReference type="PROSITE" id="PS51832">
    <property type="entry name" value="HD_GYP"/>
    <property type="match status" value="1"/>
</dbReference>
<dbReference type="SUPFAM" id="SSF109604">
    <property type="entry name" value="HD-domain/PDEase-like"/>
    <property type="match status" value="1"/>
</dbReference>
<dbReference type="InterPro" id="IPR037522">
    <property type="entry name" value="HD_GYP_dom"/>
</dbReference>
<reference evidence="3 4" key="1">
    <citation type="submission" date="2022-07" db="EMBL/GenBank/DDBJ databases">
        <title>Methylomonas rivi sp. nov., Methylomonas rosea sp. nov., Methylomonas aureus sp. nov. and Methylomonas subterranea sp. nov., four novel methanotrophs isolated from a freshwater creek and the deep terrestrial subsurface.</title>
        <authorList>
            <person name="Abin C."/>
            <person name="Sankaranarayanan K."/>
            <person name="Garner C."/>
            <person name="Sindelar R."/>
            <person name="Kotary K."/>
            <person name="Garner R."/>
            <person name="Barclay S."/>
            <person name="Lawson P."/>
            <person name="Krumholz L."/>
        </authorList>
    </citation>
    <scope>NUCLEOTIDE SEQUENCE [LARGE SCALE GENOMIC DNA]</scope>
    <source>
        <strain evidence="3 4">SURF-2</strain>
    </source>
</reference>
<name>A0ABT1TEQ0_9GAMM</name>
<evidence type="ECO:0000256" key="1">
    <source>
        <dbReference type="SAM" id="Phobius"/>
    </source>
</evidence>
<keyword evidence="1" id="KW-0812">Transmembrane</keyword>
<dbReference type="EMBL" id="JANIBJ010000009">
    <property type="protein sequence ID" value="MCQ8103726.1"/>
    <property type="molecule type" value="Genomic_DNA"/>
</dbReference>
<feature type="transmembrane region" description="Helical" evidence="1">
    <location>
        <begin position="12"/>
        <end position="34"/>
    </location>
</feature>
<dbReference type="PANTHER" id="PTHR45228">
    <property type="entry name" value="CYCLIC DI-GMP PHOSPHODIESTERASE TM_0186-RELATED"/>
    <property type="match status" value="1"/>
</dbReference>
<dbReference type="Gene3D" id="1.10.3210.10">
    <property type="entry name" value="Hypothetical protein af1432"/>
    <property type="match status" value="1"/>
</dbReference>
<keyword evidence="1" id="KW-0472">Membrane</keyword>
<keyword evidence="1" id="KW-1133">Transmembrane helix</keyword>
<dbReference type="InterPro" id="IPR052020">
    <property type="entry name" value="Cyclic_di-GMP/3'3'-cGAMP_PDE"/>
</dbReference>
<protein>
    <submittedName>
        <fullName evidence="3">HD-GYP domain-containing protein</fullName>
    </submittedName>
</protein>
<sequence>MKSRIGSLRKSLIARLIALSTVVSILVGGGVFWLERGRFEAVIAERTHLSIELLKLRIQDIEALSHRPWESQVQQAVDDLRKVSKNSAFGHFVWLSIHNANGLEIGRMEDSDYPQLQTLIQNHDRQAAATGNKLALTPLIGPDGNPVYAIGLNIMDADGRIVATLRGLYSVAPQAIAELWRNIIHSVAVSVLLVMLVTSLHYPVVRRLFDHLGRLSIHLLDANLETLQAFGSAIAKRDSETDAHNFRVTIYAVRLAEAVGLNAGGIRTLIKGAFLHDIGKIAIRDHILLKPGKLDAGEFEIMKTHVLHGLDIINHCQWLRDAGDVVGNHHERFDGSGYYSGLKTQEIPLTARIFAIVDVFDALTSARPYKMALSYEDSIDHLRREAGKHFDPELLNVFVGIVEPLYHRFARHEEDARIELADIIQRYFKCDISDLFDENL</sequence>
<evidence type="ECO:0000313" key="4">
    <source>
        <dbReference type="Proteomes" id="UP001524499"/>
    </source>
</evidence>
<dbReference type="CDD" id="cd00077">
    <property type="entry name" value="HDc"/>
    <property type="match status" value="1"/>
</dbReference>
<keyword evidence="4" id="KW-1185">Reference proteome</keyword>
<evidence type="ECO:0000259" key="2">
    <source>
        <dbReference type="PROSITE" id="PS51832"/>
    </source>
</evidence>